<feature type="binding site" evidence="7">
    <location>
        <position position="44"/>
    </location>
    <ligand>
        <name>ATP</name>
        <dbReference type="ChEBI" id="CHEBI:30616"/>
    </ligand>
</feature>
<dbReference type="SMART" id="SM00220">
    <property type="entry name" value="S_TKc"/>
    <property type="match status" value="1"/>
</dbReference>
<keyword evidence="5 7" id="KW-0067">ATP-binding</keyword>
<keyword evidence="3 7" id="KW-0547">Nucleotide-binding</keyword>
<feature type="cross-link" description="Glycyl lysine isopeptide (Lys-Gly) (interchain with G-Cter in SUMO2)" evidence="8">
    <location>
        <position position="137"/>
    </location>
</feature>
<dbReference type="InterPro" id="IPR008271">
    <property type="entry name" value="Ser/Thr_kinase_AS"/>
</dbReference>
<comment type="catalytic activity">
    <reaction evidence="9">
        <text>L-threonyl-[protein] + ATP = O-phospho-L-threonyl-[protein] + ADP + H(+)</text>
        <dbReference type="Rhea" id="RHEA:46608"/>
        <dbReference type="Rhea" id="RHEA-COMP:11060"/>
        <dbReference type="Rhea" id="RHEA-COMP:11605"/>
        <dbReference type="ChEBI" id="CHEBI:15378"/>
        <dbReference type="ChEBI" id="CHEBI:30013"/>
        <dbReference type="ChEBI" id="CHEBI:30616"/>
        <dbReference type="ChEBI" id="CHEBI:61977"/>
        <dbReference type="ChEBI" id="CHEBI:456216"/>
        <dbReference type="EC" id="2.7.11.1"/>
    </reaction>
</comment>
<protein>
    <recommendedName>
        <fullName evidence="9">Aurora kinase</fullName>
        <ecNumber evidence="9">2.7.11.1</ecNumber>
    </recommendedName>
</protein>
<sequence length="278" mass="31340">MRNPNNAPAFCKSDFEFGKLLGRGAVGRVWLVREKRLGRILALKCMRKRDILRYSSPAVLRRELCVHSTLRHRNVLRLYNWFSDSDNIYLLLEYAPGGDLFALHRPVSEPRARKLVAQTVEALAFCHSRGIAHRDLKLENILLGADGNVRLADFGWSAKDTQRRTTLCGTLDYLAPELATQKPHTRAVDAWALGVLAFELLVGRAPFTAPGRKETLQRITACTYTIPQSVSPLARQFLSSLLQTDPAKRMSLADARRHPWILKPSDSIQSKENSSPKD</sequence>
<feature type="active site" description="Proton acceptor" evidence="6">
    <location>
        <position position="135"/>
    </location>
</feature>
<evidence type="ECO:0000259" key="10">
    <source>
        <dbReference type="PROSITE" id="PS50011"/>
    </source>
</evidence>
<reference evidence="11 12" key="1">
    <citation type="journal article" date="2023" name="Elife">
        <title>Identification of key yeast species and microbe-microbe interactions impacting larval growth of Drosophila in the wild.</title>
        <authorList>
            <person name="Mure A."/>
            <person name="Sugiura Y."/>
            <person name="Maeda R."/>
            <person name="Honda K."/>
            <person name="Sakurai N."/>
            <person name="Takahashi Y."/>
            <person name="Watada M."/>
            <person name="Katoh T."/>
            <person name="Gotoh A."/>
            <person name="Gotoh Y."/>
            <person name="Taniguchi I."/>
            <person name="Nakamura K."/>
            <person name="Hayashi T."/>
            <person name="Katayama T."/>
            <person name="Uemura T."/>
            <person name="Hattori Y."/>
        </authorList>
    </citation>
    <scope>NUCLEOTIDE SEQUENCE [LARGE SCALE GENOMIC DNA]</scope>
    <source>
        <strain evidence="11 12">SB-73</strain>
    </source>
</reference>
<evidence type="ECO:0000256" key="3">
    <source>
        <dbReference type="ARBA" id="ARBA00022741"/>
    </source>
</evidence>
<dbReference type="Pfam" id="PF00069">
    <property type="entry name" value="Pkinase"/>
    <property type="match status" value="1"/>
</dbReference>
<dbReference type="SUPFAM" id="SSF56112">
    <property type="entry name" value="Protein kinase-like (PK-like)"/>
    <property type="match status" value="1"/>
</dbReference>
<proteinExistence type="inferred from homology"/>
<feature type="domain" description="Protein kinase" evidence="10">
    <location>
        <begin position="15"/>
        <end position="261"/>
    </location>
</feature>
<dbReference type="InterPro" id="IPR011009">
    <property type="entry name" value="Kinase-like_dom_sf"/>
</dbReference>
<keyword evidence="4 9" id="KW-0418">Kinase</keyword>
<dbReference type="AlphaFoldDB" id="A0AAV5RE69"/>
<dbReference type="EMBL" id="BTGC01000001">
    <property type="protein sequence ID" value="GMM49407.1"/>
    <property type="molecule type" value="Genomic_DNA"/>
</dbReference>
<organism evidence="11 12">
    <name type="scientific">Starmerella bacillaris</name>
    <name type="common">Yeast</name>
    <name type="synonym">Candida zemplinina</name>
    <dbReference type="NCBI Taxonomy" id="1247836"/>
    <lineage>
        <taxon>Eukaryota</taxon>
        <taxon>Fungi</taxon>
        <taxon>Dikarya</taxon>
        <taxon>Ascomycota</taxon>
        <taxon>Saccharomycotina</taxon>
        <taxon>Dipodascomycetes</taxon>
        <taxon>Dipodascales</taxon>
        <taxon>Trichomonascaceae</taxon>
        <taxon>Starmerella</taxon>
    </lineage>
</organism>
<dbReference type="FunFam" id="3.30.200.20:FF:000042">
    <property type="entry name" value="Aurora kinase A"/>
    <property type="match status" value="1"/>
</dbReference>
<evidence type="ECO:0000256" key="9">
    <source>
        <dbReference type="RuleBase" id="RU367134"/>
    </source>
</evidence>
<keyword evidence="1 9" id="KW-0723">Serine/threonine-protein kinase</keyword>
<gene>
    <name evidence="11" type="ORF">DASB73_003650</name>
</gene>
<dbReference type="InterPro" id="IPR000719">
    <property type="entry name" value="Prot_kinase_dom"/>
</dbReference>
<dbReference type="PANTHER" id="PTHR24350">
    <property type="entry name" value="SERINE/THREONINE-PROTEIN KINASE IAL-RELATED"/>
    <property type="match status" value="1"/>
</dbReference>
<comment type="caution">
    <text evidence="11">The sequence shown here is derived from an EMBL/GenBank/DDBJ whole genome shotgun (WGS) entry which is preliminary data.</text>
</comment>
<evidence type="ECO:0000256" key="8">
    <source>
        <dbReference type="PIRSR" id="PIRSR630616-3"/>
    </source>
</evidence>
<evidence type="ECO:0000256" key="6">
    <source>
        <dbReference type="PIRSR" id="PIRSR630616-1"/>
    </source>
</evidence>
<feature type="binding site" evidence="7">
    <location>
        <position position="153"/>
    </location>
    <ligand>
        <name>ATP</name>
        <dbReference type="ChEBI" id="CHEBI:30616"/>
    </ligand>
</feature>
<comment type="catalytic activity">
    <reaction evidence="9">
        <text>L-seryl-[protein] + ATP = O-phospho-L-seryl-[protein] + ADP + H(+)</text>
        <dbReference type="Rhea" id="RHEA:17989"/>
        <dbReference type="Rhea" id="RHEA-COMP:9863"/>
        <dbReference type="Rhea" id="RHEA-COMP:11604"/>
        <dbReference type="ChEBI" id="CHEBI:15378"/>
        <dbReference type="ChEBI" id="CHEBI:29999"/>
        <dbReference type="ChEBI" id="CHEBI:30616"/>
        <dbReference type="ChEBI" id="CHEBI:83421"/>
        <dbReference type="ChEBI" id="CHEBI:456216"/>
        <dbReference type="EC" id="2.7.11.1"/>
    </reaction>
</comment>
<dbReference type="FunFam" id="1.10.510.10:FF:000571">
    <property type="entry name" value="Maternal embryonic leucine zipper kinase"/>
    <property type="match status" value="1"/>
</dbReference>
<dbReference type="PROSITE" id="PS00108">
    <property type="entry name" value="PROTEIN_KINASE_ST"/>
    <property type="match status" value="1"/>
</dbReference>
<evidence type="ECO:0000313" key="11">
    <source>
        <dbReference type="EMBL" id="GMM49407.1"/>
    </source>
</evidence>
<evidence type="ECO:0000256" key="4">
    <source>
        <dbReference type="ARBA" id="ARBA00022777"/>
    </source>
</evidence>
<evidence type="ECO:0000256" key="2">
    <source>
        <dbReference type="ARBA" id="ARBA00022679"/>
    </source>
</evidence>
<evidence type="ECO:0000256" key="5">
    <source>
        <dbReference type="ARBA" id="ARBA00022840"/>
    </source>
</evidence>
<accession>A0AAV5RE69</accession>
<dbReference type="GO" id="GO:0004674">
    <property type="term" value="F:protein serine/threonine kinase activity"/>
    <property type="evidence" value="ECO:0007669"/>
    <property type="project" value="UniProtKB-KW"/>
</dbReference>
<dbReference type="GO" id="GO:0005524">
    <property type="term" value="F:ATP binding"/>
    <property type="evidence" value="ECO:0007669"/>
    <property type="project" value="UniProtKB-UniRule"/>
</dbReference>
<evidence type="ECO:0000313" key="12">
    <source>
        <dbReference type="Proteomes" id="UP001362899"/>
    </source>
</evidence>
<dbReference type="CDD" id="cd14007">
    <property type="entry name" value="STKc_Aurora"/>
    <property type="match status" value="1"/>
</dbReference>
<dbReference type="EC" id="2.7.11.1" evidence="9"/>
<dbReference type="Gene3D" id="1.10.510.10">
    <property type="entry name" value="Transferase(Phosphotransferase) domain 1"/>
    <property type="match status" value="1"/>
</dbReference>
<evidence type="ECO:0000256" key="7">
    <source>
        <dbReference type="PIRSR" id="PIRSR630616-2"/>
    </source>
</evidence>
<comment type="similarity">
    <text evidence="9">Belongs to the protein kinase superfamily. Ser/Thr protein kinase family. Aurora subfamily.</text>
</comment>
<evidence type="ECO:0000256" key="1">
    <source>
        <dbReference type="ARBA" id="ARBA00022527"/>
    </source>
</evidence>
<keyword evidence="2 9" id="KW-0808">Transferase</keyword>
<keyword evidence="12" id="KW-1185">Reference proteome</keyword>
<feature type="binding site" evidence="7">
    <location>
        <begin position="139"/>
        <end position="140"/>
    </location>
    <ligand>
        <name>ATP</name>
        <dbReference type="ChEBI" id="CHEBI:30616"/>
    </ligand>
</feature>
<dbReference type="PROSITE" id="PS50011">
    <property type="entry name" value="PROTEIN_KINASE_DOM"/>
    <property type="match status" value="1"/>
</dbReference>
<name>A0AAV5RE69_STABA</name>
<feature type="binding site" evidence="7">
    <location>
        <begin position="93"/>
        <end position="95"/>
    </location>
    <ligand>
        <name>ATP</name>
        <dbReference type="ChEBI" id="CHEBI:30616"/>
    </ligand>
</feature>
<dbReference type="Proteomes" id="UP001362899">
    <property type="component" value="Unassembled WGS sequence"/>
</dbReference>
<dbReference type="InterPro" id="IPR030616">
    <property type="entry name" value="Aur-like"/>
</dbReference>